<dbReference type="InterPro" id="IPR002068">
    <property type="entry name" value="A-crystallin/Hsp20_dom"/>
</dbReference>
<dbReference type="AlphaFoldDB" id="T1IUA3"/>
<organism evidence="2 3">
    <name type="scientific">Strigamia maritima</name>
    <name type="common">European centipede</name>
    <name type="synonym">Geophilus maritimus</name>
    <dbReference type="NCBI Taxonomy" id="126957"/>
    <lineage>
        <taxon>Eukaryota</taxon>
        <taxon>Metazoa</taxon>
        <taxon>Ecdysozoa</taxon>
        <taxon>Arthropoda</taxon>
        <taxon>Myriapoda</taxon>
        <taxon>Chilopoda</taxon>
        <taxon>Pleurostigmophora</taxon>
        <taxon>Geophilomorpha</taxon>
        <taxon>Linotaeniidae</taxon>
        <taxon>Strigamia</taxon>
    </lineage>
</organism>
<dbReference type="Gene3D" id="2.60.40.790">
    <property type="match status" value="1"/>
</dbReference>
<name>T1IUA3_STRMM</name>
<dbReference type="STRING" id="126957.T1IUA3"/>
<keyword evidence="3" id="KW-1185">Reference proteome</keyword>
<dbReference type="InterPro" id="IPR008978">
    <property type="entry name" value="HSP20-like_chaperone"/>
</dbReference>
<reference evidence="3" key="1">
    <citation type="submission" date="2011-05" db="EMBL/GenBank/DDBJ databases">
        <authorList>
            <person name="Richards S.R."/>
            <person name="Qu J."/>
            <person name="Jiang H."/>
            <person name="Jhangiani S.N."/>
            <person name="Agravi P."/>
            <person name="Goodspeed R."/>
            <person name="Gross S."/>
            <person name="Mandapat C."/>
            <person name="Jackson L."/>
            <person name="Mathew T."/>
            <person name="Pu L."/>
            <person name="Thornton R."/>
            <person name="Saada N."/>
            <person name="Wilczek-Boney K.B."/>
            <person name="Lee S."/>
            <person name="Kovar C."/>
            <person name="Wu Y."/>
            <person name="Scherer S.E."/>
            <person name="Worley K.C."/>
            <person name="Muzny D.M."/>
            <person name="Gibbs R."/>
        </authorList>
    </citation>
    <scope>NUCLEOTIDE SEQUENCE</scope>
    <source>
        <strain evidence="3">Brora</strain>
    </source>
</reference>
<feature type="domain" description="SHSP" evidence="1">
    <location>
        <begin position="28"/>
        <end position="67"/>
    </location>
</feature>
<evidence type="ECO:0000313" key="2">
    <source>
        <dbReference type="EnsemblMetazoa" id="SMAR004724-PA"/>
    </source>
</evidence>
<proteinExistence type="predicted"/>
<dbReference type="PANTHER" id="PTHR45640">
    <property type="entry name" value="HEAT SHOCK PROTEIN HSP-12.2-RELATED"/>
    <property type="match status" value="1"/>
</dbReference>
<dbReference type="HOGENOM" id="CLU_2707945_0_0_1"/>
<dbReference type="Pfam" id="PF00011">
    <property type="entry name" value="HSP20"/>
    <property type="match status" value="1"/>
</dbReference>
<dbReference type="GO" id="GO:0009408">
    <property type="term" value="P:response to heat"/>
    <property type="evidence" value="ECO:0007669"/>
    <property type="project" value="TreeGrafter"/>
</dbReference>
<protein>
    <recommendedName>
        <fullName evidence="1">SHSP domain-containing protein</fullName>
    </recommendedName>
</protein>
<evidence type="ECO:0000259" key="1">
    <source>
        <dbReference type="Pfam" id="PF00011"/>
    </source>
</evidence>
<dbReference type="GO" id="GO:0042026">
    <property type="term" value="P:protein refolding"/>
    <property type="evidence" value="ECO:0007669"/>
    <property type="project" value="TreeGrafter"/>
</dbReference>
<reference evidence="2" key="2">
    <citation type="submission" date="2015-02" db="UniProtKB">
        <authorList>
            <consortium name="EnsemblMetazoa"/>
        </authorList>
    </citation>
    <scope>IDENTIFICATION</scope>
</reference>
<dbReference type="SUPFAM" id="SSF49764">
    <property type="entry name" value="HSP20-like chaperones"/>
    <property type="match status" value="1"/>
</dbReference>
<dbReference type="PANTHER" id="PTHR45640:SF26">
    <property type="entry name" value="RE23625P"/>
    <property type="match status" value="1"/>
</dbReference>
<dbReference type="EnsemblMetazoa" id="SMAR004724-RA">
    <property type="protein sequence ID" value="SMAR004724-PA"/>
    <property type="gene ID" value="SMAR004724"/>
</dbReference>
<dbReference type="CDD" id="cd06526">
    <property type="entry name" value="metazoan_ACD"/>
    <property type="match status" value="1"/>
</dbReference>
<dbReference type="GO" id="GO:0051082">
    <property type="term" value="F:unfolded protein binding"/>
    <property type="evidence" value="ECO:0007669"/>
    <property type="project" value="TreeGrafter"/>
</dbReference>
<dbReference type="EMBL" id="JH431524">
    <property type="status" value="NOT_ANNOTATED_CDS"/>
    <property type="molecule type" value="Genomic_DNA"/>
</dbReference>
<dbReference type="InterPro" id="IPR001436">
    <property type="entry name" value="Alpha-crystallin/sHSP_animal"/>
</dbReference>
<dbReference type="eggNOG" id="KOG3591">
    <property type="taxonomic scope" value="Eukaryota"/>
</dbReference>
<dbReference type="GO" id="GO:0005634">
    <property type="term" value="C:nucleus"/>
    <property type="evidence" value="ECO:0007669"/>
    <property type="project" value="TreeGrafter"/>
</dbReference>
<sequence>MTTTGGNQRSELRTWLDGLESPLIKDGNDGKELKLRFDVSQYTPEEIVVKTVDNKLQVQAKHEEKKREPFRIP</sequence>
<dbReference type="PhylomeDB" id="T1IUA3"/>
<accession>T1IUA3</accession>
<evidence type="ECO:0000313" key="3">
    <source>
        <dbReference type="Proteomes" id="UP000014500"/>
    </source>
</evidence>
<dbReference type="GO" id="GO:0005737">
    <property type="term" value="C:cytoplasm"/>
    <property type="evidence" value="ECO:0007669"/>
    <property type="project" value="TreeGrafter"/>
</dbReference>
<dbReference type="Proteomes" id="UP000014500">
    <property type="component" value="Unassembled WGS sequence"/>
</dbReference>